<reference evidence="4 5" key="1">
    <citation type="submission" date="2014-04" db="EMBL/GenBank/DDBJ databases">
        <authorList>
            <consortium name="DOE Joint Genome Institute"/>
            <person name="Kuo A."/>
            <person name="Zuccaro A."/>
            <person name="Kohler A."/>
            <person name="Nagy L.G."/>
            <person name="Floudas D."/>
            <person name="Copeland A."/>
            <person name="Barry K.W."/>
            <person name="Cichocki N."/>
            <person name="Veneault-Fourrey C."/>
            <person name="LaButti K."/>
            <person name="Lindquist E.A."/>
            <person name="Lipzen A."/>
            <person name="Lundell T."/>
            <person name="Morin E."/>
            <person name="Murat C."/>
            <person name="Sun H."/>
            <person name="Tunlid A."/>
            <person name="Henrissat B."/>
            <person name="Grigoriev I.V."/>
            <person name="Hibbett D.S."/>
            <person name="Martin F."/>
            <person name="Nordberg H.P."/>
            <person name="Cantor M.N."/>
            <person name="Hua S.X."/>
        </authorList>
    </citation>
    <scope>NUCLEOTIDE SEQUENCE [LARGE SCALE GENOMIC DNA]</scope>
    <source>
        <strain evidence="4 5">MAFF 305830</strain>
    </source>
</reference>
<dbReference type="AlphaFoldDB" id="A0A0C3BKZ4"/>
<name>A0A0C3BKZ4_SERVB</name>
<proteinExistence type="predicted"/>
<feature type="signal peptide" evidence="2">
    <location>
        <begin position="1"/>
        <end position="19"/>
    </location>
</feature>
<dbReference type="OrthoDB" id="2119228at2759"/>
<evidence type="ECO:0000259" key="3">
    <source>
        <dbReference type="PROSITE" id="PS51164"/>
    </source>
</evidence>
<dbReference type="InterPro" id="IPR035971">
    <property type="entry name" value="CBD_sf"/>
</dbReference>
<evidence type="ECO:0000313" key="5">
    <source>
        <dbReference type="Proteomes" id="UP000054097"/>
    </source>
</evidence>
<evidence type="ECO:0000256" key="1">
    <source>
        <dbReference type="ARBA" id="ARBA00022729"/>
    </source>
</evidence>
<protein>
    <recommendedName>
        <fullName evidence="3">CBM1 domain-containing protein</fullName>
    </recommendedName>
</protein>
<feature type="domain" description="CBM1" evidence="3">
    <location>
        <begin position="36"/>
        <end position="72"/>
    </location>
</feature>
<dbReference type="HOGENOM" id="CLU_2198610_0_0_1"/>
<keyword evidence="1 2" id="KW-0732">Signal</keyword>
<feature type="chain" id="PRO_5002172730" description="CBM1 domain-containing protein" evidence="2">
    <location>
        <begin position="20"/>
        <end position="108"/>
    </location>
</feature>
<dbReference type="PROSITE" id="PS51164">
    <property type="entry name" value="CBM1_2"/>
    <property type="match status" value="1"/>
</dbReference>
<dbReference type="GO" id="GO:0030248">
    <property type="term" value="F:cellulose binding"/>
    <property type="evidence" value="ECO:0007669"/>
    <property type="project" value="InterPro"/>
</dbReference>
<dbReference type="GO" id="GO:0005975">
    <property type="term" value="P:carbohydrate metabolic process"/>
    <property type="evidence" value="ECO:0007669"/>
    <property type="project" value="InterPro"/>
</dbReference>
<dbReference type="EMBL" id="KN824280">
    <property type="protein sequence ID" value="KIM32116.1"/>
    <property type="molecule type" value="Genomic_DNA"/>
</dbReference>
<reference evidence="5" key="2">
    <citation type="submission" date="2015-01" db="EMBL/GenBank/DDBJ databases">
        <title>Evolutionary Origins and Diversification of the Mycorrhizal Mutualists.</title>
        <authorList>
            <consortium name="DOE Joint Genome Institute"/>
            <consortium name="Mycorrhizal Genomics Consortium"/>
            <person name="Kohler A."/>
            <person name="Kuo A."/>
            <person name="Nagy L.G."/>
            <person name="Floudas D."/>
            <person name="Copeland A."/>
            <person name="Barry K.W."/>
            <person name="Cichocki N."/>
            <person name="Veneault-Fourrey C."/>
            <person name="LaButti K."/>
            <person name="Lindquist E.A."/>
            <person name="Lipzen A."/>
            <person name="Lundell T."/>
            <person name="Morin E."/>
            <person name="Murat C."/>
            <person name="Riley R."/>
            <person name="Ohm R."/>
            <person name="Sun H."/>
            <person name="Tunlid A."/>
            <person name="Henrissat B."/>
            <person name="Grigoriev I.V."/>
            <person name="Hibbett D.S."/>
            <person name="Martin F."/>
        </authorList>
    </citation>
    <scope>NUCLEOTIDE SEQUENCE [LARGE SCALE GENOMIC DNA]</scope>
    <source>
        <strain evidence="5">MAFF 305830</strain>
    </source>
</reference>
<evidence type="ECO:0000313" key="4">
    <source>
        <dbReference type="EMBL" id="KIM32116.1"/>
    </source>
</evidence>
<accession>A0A0C3BKZ4</accession>
<dbReference type="InterPro" id="IPR000254">
    <property type="entry name" value="CBD"/>
</dbReference>
<gene>
    <name evidence="4" type="ORF">M408DRAFT_20462</name>
</gene>
<dbReference type="SUPFAM" id="SSF57180">
    <property type="entry name" value="Cellulose-binding domain"/>
    <property type="match status" value="1"/>
</dbReference>
<dbReference type="GO" id="GO:0005576">
    <property type="term" value="C:extracellular region"/>
    <property type="evidence" value="ECO:0007669"/>
    <property type="project" value="InterPro"/>
</dbReference>
<dbReference type="Pfam" id="PF00734">
    <property type="entry name" value="CBM_1"/>
    <property type="match status" value="1"/>
</dbReference>
<organism evidence="4 5">
    <name type="scientific">Serendipita vermifera MAFF 305830</name>
    <dbReference type="NCBI Taxonomy" id="933852"/>
    <lineage>
        <taxon>Eukaryota</taxon>
        <taxon>Fungi</taxon>
        <taxon>Dikarya</taxon>
        <taxon>Basidiomycota</taxon>
        <taxon>Agaricomycotina</taxon>
        <taxon>Agaricomycetes</taxon>
        <taxon>Sebacinales</taxon>
        <taxon>Serendipitaceae</taxon>
        <taxon>Serendipita</taxon>
    </lineage>
</organism>
<keyword evidence="5" id="KW-1185">Reference proteome</keyword>
<evidence type="ECO:0000256" key="2">
    <source>
        <dbReference type="SAM" id="SignalP"/>
    </source>
</evidence>
<dbReference type="Proteomes" id="UP000054097">
    <property type="component" value="Unassembled WGS sequence"/>
</dbReference>
<sequence length="108" mass="11384">MLFSLSTFAMLLAVPLTNALPQDVSSTPTTSSLPTSLPAYWPQCGGIGWTASSECIPGYSCYCYNQYWSGCEPDEFVATAPALCPDWLTSSTGRIPSATTSATRATAA</sequence>